<dbReference type="EMBL" id="JAHMHS010000163">
    <property type="protein sequence ID" value="KAK1711203.1"/>
    <property type="molecule type" value="Genomic_DNA"/>
</dbReference>
<organism evidence="2 3">
    <name type="scientific">Glomerella acutata</name>
    <name type="common">Colletotrichum acutatum</name>
    <dbReference type="NCBI Taxonomy" id="27357"/>
    <lineage>
        <taxon>Eukaryota</taxon>
        <taxon>Fungi</taxon>
        <taxon>Dikarya</taxon>
        <taxon>Ascomycota</taxon>
        <taxon>Pezizomycotina</taxon>
        <taxon>Sordariomycetes</taxon>
        <taxon>Hypocreomycetidae</taxon>
        <taxon>Glomerellales</taxon>
        <taxon>Glomerellaceae</taxon>
        <taxon>Colletotrichum</taxon>
        <taxon>Colletotrichum acutatum species complex</taxon>
    </lineage>
</organism>
<reference evidence="2" key="1">
    <citation type="submission" date="2021-12" db="EMBL/GenBank/DDBJ databases">
        <title>Comparative genomics, transcriptomics and evolutionary studies reveal genomic signatures of adaptation to plant cell wall in hemibiotrophic fungi.</title>
        <authorList>
            <consortium name="DOE Joint Genome Institute"/>
            <person name="Baroncelli R."/>
            <person name="Diaz J.F."/>
            <person name="Benocci T."/>
            <person name="Peng M."/>
            <person name="Battaglia E."/>
            <person name="Haridas S."/>
            <person name="Andreopoulos W."/>
            <person name="Labutti K."/>
            <person name="Pangilinan J."/>
            <person name="Floch G.L."/>
            <person name="Makela M.R."/>
            <person name="Henrissat B."/>
            <person name="Grigoriev I.V."/>
            <person name="Crouch J.A."/>
            <person name="De Vries R.P."/>
            <person name="Sukno S.A."/>
            <person name="Thon M.R."/>
        </authorList>
    </citation>
    <scope>NUCLEOTIDE SEQUENCE</scope>
    <source>
        <strain evidence="2">CBS 112980</strain>
    </source>
</reference>
<dbReference type="AlphaFoldDB" id="A0AAD8XAD0"/>
<keyword evidence="3" id="KW-1185">Reference proteome</keyword>
<proteinExistence type="predicted"/>
<accession>A0AAD8XAD0</accession>
<evidence type="ECO:0000313" key="3">
    <source>
        <dbReference type="Proteomes" id="UP001244207"/>
    </source>
</evidence>
<feature type="compositionally biased region" description="Pro residues" evidence="1">
    <location>
        <begin position="56"/>
        <end position="65"/>
    </location>
</feature>
<evidence type="ECO:0000256" key="1">
    <source>
        <dbReference type="SAM" id="MobiDB-lite"/>
    </source>
</evidence>
<dbReference type="GeneID" id="85394813"/>
<dbReference type="Proteomes" id="UP001244207">
    <property type="component" value="Unassembled WGS sequence"/>
</dbReference>
<feature type="compositionally biased region" description="Polar residues" evidence="1">
    <location>
        <begin position="67"/>
        <end position="96"/>
    </location>
</feature>
<evidence type="ECO:0000313" key="2">
    <source>
        <dbReference type="EMBL" id="KAK1711203.1"/>
    </source>
</evidence>
<name>A0AAD8XAD0_GLOAC</name>
<sequence length="102" mass="11335">MVGAGCPGYGRKRFDRSFFERFSLRKQQPARAQREQCQNHKRKLQMLPRNGDTPVPNVPQRPIGPPSGTQVASTVENYNSPKASESKGPSHTSTTAHDSRLS</sequence>
<gene>
    <name evidence="2" type="ORF">BDZ83DRAFT_656921</name>
</gene>
<protein>
    <submittedName>
        <fullName evidence="2">Uncharacterized protein</fullName>
    </submittedName>
</protein>
<comment type="caution">
    <text evidence="2">The sequence shown here is derived from an EMBL/GenBank/DDBJ whole genome shotgun (WGS) entry which is preliminary data.</text>
</comment>
<dbReference type="RefSeq" id="XP_060359006.1">
    <property type="nucleotide sequence ID" value="XM_060510914.1"/>
</dbReference>
<feature type="region of interest" description="Disordered" evidence="1">
    <location>
        <begin position="25"/>
        <end position="102"/>
    </location>
</feature>